<sequence length="332" mass="37885">MGRVRRIASLNAKAMLACVASLDGDATQQAVFASDTYERFNEVVVGFWKRDCKDPRDRIYAMLGFKPWSVEWTLTPDYSAAVEEVYTDYARVLLRNKQLVFLEDAGIWNRRSEAEGEDPLPSWVPEHRASRLVHTDRHPWHQSTIKTSNDPWQYCQPIVEWPKNRVRYQNQVRIEGVVIAKLKNAICRRKTPETNEDLEDYFAGCMYVALAGKKEGDKYFTGESIQDAVVASSVATFAAVIEGGSPYEDHKEAIARTGRYVFFTTEEGFIGYAPACLEISDVVVAFCGRPEVFIVRPVEKTLDFRLVSSCYIHGMMEGRFEYGDDYHMIPLV</sequence>
<evidence type="ECO:0008006" key="3">
    <source>
        <dbReference type="Google" id="ProtNLM"/>
    </source>
</evidence>
<protein>
    <recommendedName>
        <fullName evidence="3">Heterokaryon incompatibility protein</fullName>
    </recommendedName>
</protein>
<dbReference type="EMBL" id="JAULSV010000001">
    <property type="protein sequence ID" value="KAK0654859.1"/>
    <property type="molecule type" value="Genomic_DNA"/>
</dbReference>
<keyword evidence="2" id="KW-1185">Reference proteome</keyword>
<gene>
    <name evidence="1" type="ORF">B0T16DRAFT_395781</name>
</gene>
<dbReference type="Proteomes" id="UP001174936">
    <property type="component" value="Unassembled WGS sequence"/>
</dbReference>
<comment type="caution">
    <text evidence="1">The sequence shown here is derived from an EMBL/GenBank/DDBJ whole genome shotgun (WGS) entry which is preliminary data.</text>
</comment>
<dbReference type="Pfam" id="PF26639">
    <property type="entry name" value="Het-6_barrel"/>
    <property type="match status" value="1"/>
</dbReference>
<evidence type="ECO:0000313" key="1">
    <source>
        <dbReference type="EMBL" id="KAK0654859.1"/>
    </source>
</evidence>
<dbReference type="PANTHER" id="PTHR24148:SF64">
    <property type="entry name" value="HETEROKARYON INCOMPATIBILITY DOMAIN-CONTAINING PROTEIN"/>
    <property type="match status" value="1"/>
</dbReference>
<evidence type="ECO:0000313" key="2">
    <source>
        <dbReference type="Proteomes" id="UP001174936"/>
    </source>
</evidence>
<accession>A0AA40CZJ3</accession>
<proteinExistence type="predicted"/>
<name>A0AA40CZJ3_9PEZI</name>
<reference evidence="1" key="1">
    <citation type="submission" date="2023-06" db="EMBL/GenBank/DDBJ databases">
        <title>Genome-scale phylogeny and comparative genomics of the fungal order Sordariales.</title>
        <authorList>
            <consortium name="Lawrence Berkeley National Laboratory"/>
            <person name="Hensen N."/>
            <person name="Bonometti L."/>
            <person name="Westerberg I."/>
            <person name="Brannstrom I.O."/>
            <person name="Guillou S."/>
            <person name="Cros-Aarteil S."/>
            <person name="Calhoun S."/>
            <person name="Haridas S."/>
            <person name="Kuo A."/>
            <person name="Mondo S."/>
            <person name="Pangilinan J."/>
            <person name="Riley R."/>
            <person name="Labutti K."/>
            <person name="Andreopoulos B."/>
            <person name="Lipzen A."/>
            <person name="Chen C."/>
            <person name="Yanf M."/>
            <person name="Daum C."/>
            <person name="Ng V."/>
            <person name="Clum A."/>
            <person name="Steindorff A."/>
            <person name="Ohm R."/>
            <person name="Martin F."/>
            <person name="Silar P."/>
            <person name="Natvig D."/>
            <person name="Lalanne C."/>
            <person name="Gautier V."/>
            <person name="Ament-Velasquez S.L."/>
            <person name="Kruys A."/>
            <person name="Hutchinson M.I."/>
            <person name="Powell A.J."/>
            <person name="Barry K."/>
            <person name="Miller A.N."/>
            <person name="Grigoriev I.V."/>
            <person name="Debuchy R."/>
            <person name="Gladieux P."/>
            <person name="Thoren M.H."/>
            <person name="Johannesson H."/>
        </authorList>
    </citation>
    <scope>NUCLEOTIDE SEQUENCE</scope>
    <source>
        <strain evidence="1">SMH2532-1</strain>
    </source>
</reference>
<dbReference type="PANTHER" id="PTHR24148">
    <property type="entry name" value="ANKYRIN REPEAT DOMAIN-CONTAINING PROTEIN 39 HOMOLOG-RELATED"/>
    <property type="match status" value="1"/>
</dbReference>
<dbReference type="InterPro" id="IPR052895">
    <property type="entry name" value="HetReg/Transcr_Mod"/>
</dbReference>
<dbReference type="AlphaFoldDB" id="A0AA40CZJ3"/>
<organism evidence="1 2">
    <name type="scientific">Cercophora newfieldiana</name>
    <dbReference type="NCBI Taxonomy" id="92897"/>
    <lineage>
        <taxon>Eukaryota</taxon>
        <taxon>Fungi</taxon>
        <taxon>Dikarya</taxon>
        <taxon>Ascomycota</taxon>
        <taxon>Pezizomycotina</taxon>
        <taxon>Sordariomycetes</taxon>
        <taxon>Sordariomycetidae</taxon>
        <taxon>Sordariales</taxon>
        <taxon>Lasiosphaeriaceae</taxon>
        <taxon>Cercophora</taxon>
    </lineage>
</organism>